<feature type="region of interest" description="Disordered" evidence="1">
    <location>
        <begin position="65"/>
        <end position="109"/>
    </location>
</feature>
<feature type="region of interest" description="Disordered" evidence="1">
    <location>
        <begin position="123"/>
        <end position="142"/>
    </location>
</feature>
<evidence type="ECO:0000256" key="1">
    <source>
        <dbReference type="SAM" id="MobiDB-lite"/>
    </source>
</evidence>
<protein>
    <submittedName>
        <fullName evidence="2">Uncharacterized protein</fullName>
    </submittedName>
</protein>
<dbReference type="AlphaFoldDB" id="A0A7C8NM04"/>
<comment type="caution">
    <text evidence="2">The sequence shown here is derived from an EMBL/GenBank/DDBJ whole genome shotgun (WGS) entry which is preliminary data.</text>
</comment>
<evidence type="ECO:0000313" key="3">
    <source>
        <dbReference type="Proteomes" id="UP000475325"/>
    </source>
</evidence>
<evidence type="ECO:0000313" key="2">
    <source>
        <dbReference type="EMBL" id="KAF3112824.1"/>
    </source>
</evidence>
<proteinExistence type="predicted"/>
<reference evidence="2 3" key="1">
    <citation type="submission" date="2019-06" db="EMBL/GenBank/DDBJ databases">
        <authorList>
            <person name="Palmer J.M."/>
        </authorList>
    </citation>
    <scope>NUCLEOTIDE SEQUENCE [LARGE SCALE GENOMIC DNA]</scope>
    <source>
        <strain evidence="2 3">TWF102</strain>
    </source>
</reference>
<accession>A0A7C8NM04</accession>
<dbReference type="Proteomes" id="UP000475325">
    <property type="component" value="Unassembled WGS sequence"/>
</dbReference>
<organism evidence="2 3">
    <name type="scientific">Orbilia oligospora</name>
    <name type="common">Nematode-trapping fungus</name>
    <name type="synonym">Arthrobotrys oligospora</name>
    <dbReference type="NCBI Taxonomy" id="2813651"/>
    <lineage>
        <taxon>Eukaryota</taxon>
        <taxon>Fungi</taxon>
        <taxon>Dikarya</taxon>
        <taxon>Ascomycota</taxon>
        <taxon>Pezizomycotina</taxon>
        <taxon>Orbiliomycetes</taxon>
        <taxon>Orbiliales</taxon>
        <taxon>Orbiliaceae</taxon>
        <taxon>Orbilia</taxon>
    </lineage>
</organism>
<sequence length="386" mass="42808">MDALRNVLRAQYPDSSTPHSPIITTIHSIRDYTHPCITAYPLLPSSEHWARTVFDSFSAAHLPNPLFTGKMGPRDPQRSNKELPSRRSRRLARENPRPRPSNSYYPRPTSPFYYSLETGFLEVQRPAPDPPRSPELLGNDPLTPQAIESLRLDHDRSVSFDDDQIPHGLVGEMKDAYQFGRAESAPEPQPSILDCGSPDLKPSCGSLSRMMSPIPHLDISDDGSKATDDPPRIHQILHFSTSNLRPSNPPTCKNVVPSAPRDFFPDSVTCSSDNAVPHPDIPISPKLASSLQLPNSPAPGQSFAHDQEEDPWERLNTLARLAVAEAMAIEGDQETKKALDTARSSDIQSKEFLDSIAYLSQIDYRQPSVNRNGWHYTSGMASGSFL</sequence>
<name>A0A7C8NM04_ORBOL</name>
<dbReference type="EMBL" id="WIQW01000002">
    <property type="protein sequence ID" value="KAF3112824.1"/>
    <property type="molecule type" value="Genomic_DNA"/>
</dbReference>
<feature type="compositionally biased region" description="Basic and acidic residues" evidence="1">
    <location>
        <begin position="72"/>
        <end position="97"/>
    </location>
</feature>
<gene>
    <name evidence="2" type="ORF">TWF102_004219</name>
</gene>
<feature type="compositionally biased region" description="Low complexity" evidence="1">
    <location>
        <begin position="100"/>
        <end position="109"/>
    </location>
</feature>